<dbReference type="AlphaFoldDB" id="A0A0D2JBN9"/>
<keyword evidence="1" id="KW-0732">Signal</keyword>
<protein>
    <submittedName>
        <fullName evidence="2">Uncharacterized protein</fullName>
    </submittedName>
</protein>
<feature type="chain" id="PRO_5002261472" evidence="1">
    <location>
        <begin position="30"/>
        <end position="126"/>
    </location>
</feature>
<dbReference type="EMBL" id="KK102692">
    <property type="protein sequence ID" value="KIY97142.1"/>
    <property type="molecule type" value="Genomic_DNA"/>
</dbReference>
<reference evidence="2 3" key="1">
    <citation type="journal article" date="2013" name="BMC Genomics">
        <title>Reconstruction of the lipid metabolism for the microalga Monoraphidium neglectum from its genome sequence reveals characteristics suitable for biofuel production.</title>
        <authorList>
            <person name="Bogen C."/>
            <person name="Al-Dilaimi A."/>
            <person name="Albersmeier A."/>
            <person name="Wichmann J."/>
            <person name="Grundmann M."/>
            <person name="Rupp O."/>
            <person name="Lauersen K.J."/>
            <person name="Blifernez-Klassen O."/>
            <person name="Kalinowski J."/>
            <person name="Goesmann A."/>
            <person name="Mussgnug J.H."/>
            <person name="Kruse O."/>
        </authorList>
    </citation>
    <scope>NUCLEOTIDE SEQUENCE [LARGE SCALE GENOMIC DNA]</scope>
    <source>
        <strain evidence="2 3">SAG 48.87</strain>
    </source>
</reference>
<proteinExistence type="predicted"/>
<gene>
    <name evidence="2" type="ORF">MNEG_10821</name>
</gene>
<sequence length="126" mass="13463">MFSITRKSAKAPALAALLVVLALCAATEARVMRTLSQLPYGGNPGDFNRAWAPFAQAGLPVYAPQAPLASTPDGARLESGPVSAPQTLTSYDAYGVGDPRLTATQARNFNYGMQYGLYPLWGRRRS</sequence>
<evidence type="ECO:0000313" key="3">
    <source>
        <dbReference type="Proteomes" id="UP000054498"/>
    </source>
</evidence>
<organism evidence="2 3">
    <name type="scientific">Monoraphidium neglectum</name>
    <dbReference type="NCBI Taxonomy" id="145388"/>
    <lineage>
        <taxon>Eukaryota</taxon>
        <taxon>Viridiplantae</taxon>
        <taxon>Chlorophyta</taxon>
        <taxon>core chlorophytes</taxon>
        <taxon>Chlorophyceae</taxon>
        <taxon>CS clade</taxon>
        <taxon>Sphaeropleales</taxon>
        <taxon>Selenastraceae</taxon>
        <taxon>Monoraphidium</taxon>
    </lineage>
</organism>
<dbReference type="Proteomes" id="UP000054498">
    <property type="component" value="Unassembled WGS sequence"/>
</dbReference>
<name>A0A0D2JBN9_9CHLO</name>
<keyword evidence="3" id="KW-1185">Reference proteome</keyword>
<dbReference type="GeneID" id="25728022"/>
<feature type="signal peptide" evidence="1">
    <location>
        <begin position="1"/>
        <end position="29"/>
    </location>
</feature>
<accession>A0A0D2JBN9</accession>
<dbReference type="RefSeq" id="XP_013896162.1">
    <property type="nucleotide sequence ID" value="XM_014040708.1"/>
</dbReference>
<dbReference type="KEGG" id="mng:MNEG_10821"/>
<evidence type="ECO:0000256" key="1">
    <source>
        <dbReference type="SAM" id="SignalP"/>
    </source>
</evidence>
<evidence type="ECO:0000313" key="2">
    <source>
        <dbReference type="EMBL" id="KIY97142.1"/>
    </source>
</evidence>